<accession>A0A0D7X2H2</accession>
<evidence type="ECO:0000256" key="2">
    <source>
        <dbReference type="SAM" id="MobiDB-lite"/>
    </source>
</evidence>
<gene>
    <name evidence="5" type="ORF">QD47_10585</name>
</gene>
<dbReference type="InterPro" id="IPR050922">
    <property type="entry name" value="LytR/CpsA/Psr_CW_biosynth"/>
</dbReference>
<dbReference type="NCBIfam" id="TIGR00350">
    <property type="entry name" value="lytR_cpsA_psr"/>
    <property type="match status" value="1"/>
</dbReference>
<evidence type="ECO:0000313" key="6">
    <source>
        <dbReference type="Proteomes" id="UP000032534"/>
    </source>
</evidence>
<name>A0A0D7X2H2_9BACL</name>
<keyword evidence="3" id="KW-0472">Membrane</keyword>
<evidence type="ECO:0000313" key="5">
    <source>
        <dbReference type="EMBL" id="KJD45615.1"/>
    </source>
</evidence>
<feature type="domain" description="Cell envelope-related transcriptional attenuator" evidence="4">
    <location>
        <begin position="89"/>
        <end position="237"/>
    </location>
</feature>
<evidence type="ECO:0000256" key="1">
    <source>
        <dbReference type="ARBA" id="ARBA00006068"/>
    </source>
</evidence>
<keyword evidence="6" id="KW-1185">Reference proteome</keyword>
<evidence type="ECO:0000256" key="3">
    <source>
        <dbReference type="SAM" id="Phobius"/>
    </source>
</evidence>
<feature type="transmembrane region" description="Helical" evidence="3">
    <location>
        <begin position="9"/>
        <end position="28"/>
    </location>
</feature>
<reference evidence="5 6" key="1">
    <citation type="submission" date="2014-11" db="EMBL/GenBank/DDBJ databases">
        <title>Draft Genome Sequences of Paenibacillus polymyxa NRRL B-30509 and Paenibacillus terrae NRRL B-30644, Strains from a Poultry Environment that Produce Tridecaptin A and Paenicidins.</title>
        <authorList>
            <person name="van Belkum M.J."/>
            <person name="Lohans C.T."/>
            <person name="Vederas J.C."/>
        </authorList>
    </citation>
    <scope>NUCLEOTIDE SEQUENCE [LARGE SCALE GENOMIC DNA]</scope>
    <source>
        <strain evidence="5 6">NRRL B-30644</strain>
    </source>
</reference>
<evidence type="ECO:0000259" key="4">
    <source>
        <dbReference type="Pfam" id="PF03816"/>
    </source>
</evidence>
<comment type="similarity">
    <text evidence="1">Belongs to the LytR/CpsA/Psr (LCP) family.</text>
</comment>
<dbReference type="PANTHER" id="PTHR33392:SF6">
    <property type="entry name" value="POLYISOPRENYL-TEICHOIC ACID--PEPTIDOGLYCAN TEICHOIC ACID TRANSFERASE TAGU"/>
    <property type="match status" value="1"/>
</dbReference>
<dbReference type="Pfam" id="PF03816">
    <property type="entry name" value="LytR_cpsA_psr"/>
    <property type="match status" value="1"/>
</dbReference>
<dbReference type="InterPro" id="IPR004474">
    <property type="entry name" value="LytR_CpsA_psr"/>
</dbReference>
<dbReference type="EMBL" id="JTHP01000017">
    <property type="protein sequence ID" value="KJD45615.1"/>
    <property type="molecule type" value="Genomic_DNA"/>
</dbReference>
<proteinExistence type="inferred from homology"/>
<dbReference type="AlphaFoldDB" id="A0A0D7X2H2"/>
<keyword evidence="3" id="KW-0812">Transmembrane</keyword>
<sequence>MTSRTKRTIWSVLAVIIVAIVGFAVYYFSSIYNQLDNLHKEGANSPFKNVKQVDQVRTPDPPKWEGTDPVNILLMGVDGRGIQKGEVPRSDSMMVVSLDPVKKKIHLFSILRDTYVDIPGYDKNRINTAITHGPNTAMKAAGDLLGIPVQYYVYTDFQGFIKLVDAVGGIDLEVEKDMHYTSNADKHEYDINLKKGMQHLGGKEALQYVRFRHDAMSDFSRSGRQRAFLEAIAQKMQSTTSIANLPSILQQVNPFIDTNLSVNDMWRLANVGYQSNFAGSEQVPPMKLLGEENVGGAQVLTVRDPEELKKYVQDIFNNPPVQTQEQNKDQNKTKQPDSASSSKTDKASFTGGSKTSSDAAATQSTTKTGQKEL</sequence>
<protein>
    <submittedName>
        <fullName evidence="5">Transcriptional regulator</fullName>
    </submittedName>
</protein>
<feature type="compositionally biased region" description="Basic and acidic residues" evidence="2">
    <location>
        <begin position="326"/>
        <end position="335"/>
    </location>
</feature>
<dbReference type="OrthoDB" id="9782542at2"/>
<feature type="compositionally biased region" description="Low complexity" evidence="2">
    <location>
        <begin position="337"/>
        <end position="373"/>
    </location>
</feature>
<feature type="region of interest" description="Disordered" evidence="2">
    <location>
        <begin position="317"/>
        <end position="373"/>
    </location>
</feature>
<keyword evidence="3" id="KW-1133">Transmembrane helix</keyword>
<dbReference type="Gene3D" id="3.40.630.190">
    <property type="entry name" value="LCP protein"/>
    <property type="match status" value="1"/>
</dbReference>
<dbReference type="PANTHER" id="PTHR33392">
    <property type="entry name" value="POLYISOPRENYL-TEICHOIC ACID--PEPTIDOGLYCAN TEICHOIC ACID TRANSFERASE TAGU"/>
    <property type="match status" value="1"/>
</dbReference>
<dbReference type="RefSeq" id="WP_044646092.1">
    <property type="nucleotide sequence ID" value="NZ_JTHP01000017.1"/>
</dbReference>
<dbReference type="Proteomes" id="UP000032534">
    <property type="component" value="Unassembled WGS sequence"/>
</dbReference>
<dbReference type="PATRIC" id="fig|159743.3.peg.2351"/>
<organism evidence="5 6">
    <name type="scientific">Paenibacillus terrae</name>
    <dbReference type="NCBI Taxonomy" id="159743"/>
    <lineage>
        <taxon>Bacteria</taxon>
        <taxon>Bacillati</taxon>
        <taxon>Bacillota</taxon>
        <taxon>Bacilli</taxon>
        <taxon>Bacillales</taxon>
        <taxon>Paenibacillaceae</taxon>
        <taxon>Paenibacillus</taxon>
    </lineage>
</organism>
<comment type="caution">
    <text evidence="5">The sequence shown here is derived from an EMBL/GenBank/DDBJ whole genome shotgun (WGS) entry which is preliminary data.</text>
</comment>